<protein>
    <submittedName>
        <fullName evidence="1">Uncharacterized protein</fullName>
    </submittedName>
</protein>
<proteinExistence type="predicted"/>
<organism evidence="1 2">
    <name type="scientific">Mytilus galloprovincialis</name>
    <name type="common">Mediterranean mussel</name>
    <dbReference type="NCBI Taxonomy" id="29158"/>
    <lineage>
        <taxon>Eukaryota</taxon>
        <taxon>Metazoa</taxon>
        <taxon>Spiralia</taxon>
        <taxon>Lophotrochozoa</taxon>
        <taxon>Mollusca</taxon>
        <taxon>Bivalvia</taxon>
        <taxon>Autobranchia</taxon>
        <taxon>Pteriomorphia</taxon>
        <taxon>Mytilida</taxon>
        <taxon>Mytiloidea</taxon>
        <taxon>Mytilidae</taxon>
        <taxon>Mytilinae</taxon>
        <taxon>Mytilus</taxon>
    </lineage>
</organism>
<evidence type="ECO:0000313" key="2">
    <source>
        <dbReference type="Proteomes" id="UP000596742"/>
    </source>
</evidence>
<dbReference type="AlphaFoldDB" id="A0A8B6HP43"/>
<dbReference type="Proteomes" id="UP000596742">
    <property type="component" value="Unassembled WGS sequence"/>
</dbReference>
<accession>A0A8B6HP43</accession>
<dbReference type="EMBL" id="UYJE01010297">
    <property type="protein sequence ID" value="VDI81897.1"/>
    <property type="molecule type" value="Genomic_DNA"/>
</dbReference>
<comment type="caution">
    <text evidence="1">The sequence shown here is derived from an EMBL/GenBank/DDBJ whole genome shotgun (WGS) entry which is preliminary data.</text>
</comment>
<evidence type="ECO:0000313" key="1">
    <source>
        <dbReference type="EMBL" id="VDI81897.1"/>
    </source>
</evidence>
<name>A0A8B6HP43_MYTGA</name>
<gene>
    <name evidence="1" type="ORF">MGAL_10B026022</name>
</gene>
<sequence>MPSAYGKRKCTDITKELSNKKRKHNLEQREYDSKIWRRVKIAPQERQHAYCKCQKNYFNKKDLLSFVKAVPFLNDQCGKHMPSSPIFNATLGVHILVECIDDLCATEASTVPISPDIWEMENENSQ</sequence>
<reference evidence="1" key="1">
    <citation type="submission" date="2018-11" db="EMBL/GenBank/DDBJ databases">
        <authorList>
            <person name="Alioto T."/>
            <person name="Alioto T."/>
        </authorList>
    </citation>
    <scope>NUCLEOTIDE SEQUENCE</scope>
</reference>
<keyword evidence="2" id="KW-1185">Reference proteome</keyword>